<dbReference type="Proteomes" id="UP001305779">
    <property type="component" value="Unassembled WGS sequence"/>
</dbReference>
<feature type="compositionally biased region" description="Polar residues" evidence="7">
    <location>
        <begin position="117"/>
        <end position="146"/>
    </location>
</feature>
<sequence>MDTVGVTGLDDGPQLRQAHENYVHPGYAELNPSYEQPASVKPVWSLAKPLPRVIRPGMVPTKEEIKQAAQAPQLPRQNTMKVGVDVNPLDLEEGRIEPTPNPAKLSAQLKDSRTQRENNFISSIQRRGTTLSNRPTRASSTASQTAGRRPRGSSWASQRPMTPAQEADEPPHEDEEEARKRPSDQLEVPQADENTSRLSLQRTPEDRLQTIPESQVPSPRRSTETNDSNRTFRPEDDPEFFPENDLKQIILEGENPPLYDEVHNNHTSWSIVRTHNREFLAELLAVFIQLTLGFCSDTSATLTSTSNANTTAWAWGFATMIGIYISGGISGAHLNPAITIMLWFYRGFPKRKMLPYFAAQFLGAFIAALTAYGLYLASIQAFNATGDSTKILNGFVTSQRYTYIDAATAFFNEFMGTAILAATVLALGDDQNAPPGAGMNSLIIGLVITALNFGFAFQTGAAMNPSRDFGPRLAMLALGYGRELFTNPYWFYGPFAGTISGAMVGAALYDICIFTGGESPINYPWTRTKRSYKKGKAKWARRLHLAKKEEKSQEQWDDLAGFQGVA</sequence>
<feature type="compositionally biased region" description="Acidic residues" evidence="7">
    <location>
        <begin position="166"/>
        <end position="176"/>
    </location>
</feature>
<evidence type="ECO:0000256" key="1">
    <source>
        <dbReference type="ARBA" id="ARBA00004141"/>
    </source>
</evidence>
<name>A0ABR0ENT9_ZASCE</name>
<evidence type="ECO:0000256" key="2">
    <source>
        <dbReference type="ARBA" id="ARBA00006175"/>
    </source>
</evidence>
<accession>A0ABR0ENT9</accession>
<keyword evidence="3" id="KW-0813">Transport</keyword>
<evidence type="ECO:0000313" key="10">
    <source>
        <dbReference type="Proteomes" id="UP001305779"/>
    </source>
</evidence>
<keyword evidence="10" id="KW-1185">Reference proteome</keyword>
<dbReference type="InterPro" id="IPR000425">
    <property type="entry name" value="MIP"/>
</dbReference>
<reference evidence="9 10" key="1">
    <citation type="journal article" date="2023" name="G3 (Bethesda)">
        <title>A chromosome-level genome assembly of Zasmidium syzygii isolated from banana leaves.</title>
        <authorList>
            <person name="van Westerhoven A.C."/>
            <person name="Mehrabi R."/>
            <person name="Talebi R."/>
            <person name="Steentjes M.B.F."/>
            <person name="Corcolon B."/>
            <person name="Chong P.A."/>
            <person name="Kema G.H.J."/>
            <person name="Seidl M.F."/>
        </authorList>
    </citation>
    <scope>NUCLEOTIDE SEQUENCE [LARGE SCALE GENOMIC DNA]</scope>
    <source>
        <strain evidence="9 10">P124</strain>
    </source>
</reference>
<feature type="region of interest" description="Disordered" evidence="7">
    <location>
        <begin position="92"/>
        <end position="241"/>
    </location>
</feature>
<dbReference type="PANTHER" id="PTHR43829:SF24">
    <property type="entry name" value="MIP AQUAPORIN (EUROFUNG)"/>
    <property type="match status" value="1"/>
</dbReference>
<gene>
    <name evidence="9" type="ORF">PRZ48_006274</name>
</gene>
<comment type="caution">
    <text evidence="9">The sequence shown here is derived from an EMBL/GenBank/DDBJ whole genome shotgun (WGS) entry which is preliminary data.</text>
</comment>
<dbReference type="InterPro" id="IPR023271">
    <property type="entry name" value="Aquaporin-like"/>
</dbReference>
<dbReference type="Gene3D" id="1.20.1080.10">
    <property type="entry name" value="Glycerol uptake facilitator protein"/>
    <property type="match status" value="1"/>
</dbReference>
<dbReference type="CDD" id="cd00333">
    <property type="entry name" value="MIP"/>
    <property type="match status" value="1"/>
</dbReference>
<proteinExistence type="inferred from homology"/>
<dbReference type="Pfam" id="PF00230">
    <property type="entry name" value="MIP"/>
    <property type="match status" value="1"/>
</dbReference>
<evidence type="ECO:0008006" key="11">
    <source>
        <dbReference type="Google" id="ProtNLM"/>
    </source>
</evidence>
<keyword evidence="6 8" id="KW-0472">Membrane</keyword>
<evidence type="ECO:0000256" key="4">
    <source>
        <dbReference type="ARBA" id="ARBA00022692"/>
    </source>
</evidence>
<feature type="compositionally biased region" description="Polar residues" evidence="7">
    <location>
        <begin position="192"/>
        <end position="202"/>
    </location>
</feature>
<comment type="subcellular location">
    <subcellularLocation>
        <location evidence="1">Membrane</location>
        <topology evidence="1">Multi-pass membrane protein</topology>
    </subcellularLocation>
</comment>
<feature type="transmembrane region" description="Helical" evidence="8">
    <location>
        <begin position="439"/>
        <end position="457"/>
    </location>
</feature>
<dbReference type="PANTHER" id="PTHR43829">
    <property type="entry name" value="AQUAPORIN OR AQUAGLYCEROPORIN RELATED"/>
    <property type="match status" value="1"/>
</dbReference>
<dbReference type="EMBL" id="JAXOVC010000004">
    <property type="protein sequence ID" value="KAK4502848.1"/>
    <property type="molecule type" value="Genomic_DNA"/>
</dbReference>
<evidence type="ECO:0000256" key="8">
    <source>
        <dbReference type="SAM" id="Phobius"/>
    </source>
</evidence>
<evidence type="ECO:0000256" key="3">
    <source>
        <dbReference type="ARBA" id="ARBA00022448"/>
    </source>
</evidence>
<feature type="transmembrane region" description="Helical" evidence="8">
    <location>
        <begin position="357"/>
        <end position="382"/>
    </location>
</feature>
<feature type="transmembrane region" description="Helical" evidence="8">
    <location>
        <begin position="402"/>
        <end position="427"/>
    </location>
</feature>
<evidence type="ECO:0000256" key="5">
    <source>
        <dbReference type="ARBA" id="ARBA00022989"/>
    </source>
</evidence>
<evidence type="ECO:0000256" key="6">
    <source>
        <dbReference type="ARBA" id="ARBA00023136"/>
    </source>
</evidence>
<organism evidence="9 10">
    <name type="scientific">Zasmidium cellare</name>
    <name type="common">Wine cellar mold</name>
    <name type="synonym">Racodium cellare</name>
    <dbReference type="NCBI Taxonomy" id="395010"/>
    <lineage>
        <taxon>Eukaryota</taxon>
        <taxon>Fungi</taxon>
        <taxon>Dikarya</taxon>
        <taxon>Ascomycota</taxon>
        <taxon>Pezizomycotina</taxon>
        <taxon>Dothideomycetes</taxon>
        <taxon>Dothideomycetidae</taxon>
        <taxon>Mycosphaerellales</taxon>
        <taxon>Mycosphaerellaceae</taxon>
        <taxon>Zasmidium</taxon>
    </lineage>
</organism>
<dbReference type="PRINTS" id="PR00783">
    <property type="entry name" value="MINTRINSICP"/>
</dbReference>
<dbReference type="InterPro" id="IPR050363">
    <property type="entry name" value="MIP/Aquaporin"/>
</dbReference>
<dbReference type="SUPFAM" id="SSF81338">
    <property type="entry name" value="Aquaporin-like"/>
    <property type="match status" value="1"/>
</dbReference>
<keyword evidence="5 8" id="KW-1133">Transmembrane helix</keyword>
<evidence type="ECO:0000313" key="9">
    <source>
        <dbReference type="EMBL" id="KAK4502848.1"/>
    </source>
</evidence>
<comment type="similarity">
    <text evidence="2">Belongs to the MIP/aquaporin (TC 1.A.8) family.</text>
</comment>
<protein>
    <recommendedName>
        <fullName evidence="11">Aquaporin-like protein</fullName>
    </recommendedName>
</protein>
<evidence type="ECO:0000256" key="7">
    <source>
        <dbReference type="SAM" id="MobiDB-lite"/>
    </source>
</evidence>
<feature type="transmembrane region" description="Helical" evidence="8">
    <location>
        <begin position="489"/>
        <end position="509"/>
    </location>
</feature>
<feature type="transmembrane region" description="Helical" evidence="8">
    <location>
        <begin position="312"/>
        <end position="345"/>
    </location>
</feature>
<keyword evidence="4 8" id="KW-0812">Transmembrane</keyword>